<feature type="domain" description="DUF4440" evidence="1">
    <location>
        <begin position="33"/>
        <end position="141"/>
    </location>
</feature>
<dbReference type="SUPFAM" id="SSF54427">
    <property type="entry name" value="NTF2-like"/>
    <property type="match status" value="1"/>
</dbReference>
<dbReference type="Pfam" id="PF14534">
    <property type="entry name" value="DUF4440"/>
    <property type="match status" value="1"/>
</dbReference>
<dbReference type="Gene3D" id="3.10.450.50">
    <property type="match status" value="1"/>
</dbReference>
<sequence>MKKTTALLLFTALFFAGRPVKTGYASASVEDDIHKVEGQMKVAMNTGDSALFLNCYAPDASIMAPNAPTLSGQQGVLKFFKNIYYQIGVRDAIFTHLGLYGQTPEFVTQHGAFEVFNAKGASVNKGKVLIVWKKTDVGWRIYLHMLNFDAPIPK</sequence>
<organism evidence="2 3">
    <name type="scientific">Dinghuibacter silviterrae</name>
    <dbReference type="NCBI Taxonomy" id="1539049"/>
    <lineage>
        <taxon>Bacteria</taxon>
        <taxon>Pseudomonadati</taxon>
        <taxon>Bacteroidota</taxon>
        <taxon>Chitinophagia</taxon>
        <taxon>Chitinophagales</taxon>
        <taxon>Chitinophagaceae</taxon>
        <taxon>Dinghuibacter</taxon>
    </lineage>
</organism>
<keyword evidence="3" id="KW-1185">Reference proteome</keyword>
<gene>
    <name evidence="2" type="ORF">EDB95_3190</name>
</gene>
<evidence type="ECO:0000259" key="1">
    <source>
        <dbReference type="Pfam" id="PF14534"/>
    </source>
</evidence>
<dbReference type="Proteomes" id="UP000294498">
    <property type="component" value="Unassembled WGS sequence"/>
</dbReference>
<dbReference type="GO" id="GO:0016853">
    <property type="term" value="F:isomerase activity"/>
    <property type="evidence" value="ECO:0007669"/>
    <property type="project" value="UniProtKB-KW"/>
</dbReference>
<protein>
    <submittedName>
        <fullName evidence="2">Ketosteroid isomerase-like protein</fullName>
    </submittedName>
</protein>
<reference evidence="2 3" key="1">
    <citation type="submission" date="2019-03" db="EMBL/GenBank/DDBJ databases">
        <title>Genomic Encyclopedia of Type Strains, Phase IV (KMG-IV): sequencing the most valuable type-strain genomes for metagenomic binning, comparative biology and taxonomic classification.</title>
        <authorList>
            <person name="Goeker M."/>
        </authorList>
    </citation>
    <scope>NUCLEOTIDE SEQUENCE [LARGE SCALE GENOMIC DNA]</scope>
    <source>
        <strain evidence="2 3">DSM 100059</strain>
    </source>
</reference>
<evidence type="ECO:0000313" key="3">
    <source>
        <dbReference type="Proteomes" id="UP000294498"/>
    </source>
</evidence>
<dbReference type="AlphaFoldDB" id="A0A4R8DUR7"/>
<dbReference type="InterPro" id="IPR032710">
    <property type="entry name" value="NTF2-like_dom_sf"/>
</dbReference>
<name>A0A4R8DUR7_9BACT</name>
<keyword evidence="2" id="KW-0413">Isomerase</keyword>
<accession>A0A4R8DUR7</accession>
<dbReference type="OrthoDB" id="9814425at2"/>
<proteinExistence type="predicted"/>
<dbReference type="EMBL" id="SODV01000001">
    <property type="protein sequence ID" value="TDX02140.1"/>
    <property type="molecule type" value="Genomic_DNA"/>
</dbReference>
<dbReference type="RefSeq" id="WP_133994764.1">
    <property type="nucleotide sequence ID" value="NZ_SODV01000001.1"/>
</dbReference>
<comment type="caution">
    <text evidence="2">The sequence shown here is derived from an EMBL/GenBank/DDBJ whole genome shotgun (WGS) entry which is preliminary data.</text>
</comment>
<dbReference type="InterPro" id="IPR027843">
    <property type="entry name" value="DUF4440"/>
</dbReference>
<evidence type="ECO:0000313" key="2">
    <source>
        <dbReference type="EMBL" id="TDX02140.1"/>
    </source>
</evidence>